<organism evidence="1 2">
    <name type="scientific">Thioflavicoccus mobilis 8321</name>
    <dbReference type="NCBI Taxonomy" id="765912"/>
    <lineage>
        <taxon>Bacteria</taxon>
        <taxon>Pseudomonadati</taxon>
        <taxon>Pseudomonadota</taxon>
        <taxon>Gammaproteobacteria</taxon>
        <taxon>Chromatiales</taxon>
        <taxon>Chromatiaceae</taxon>
        <taxon>Thioflavicoccus</taxon>
    </lineage>
</organism>
<reference evidence="1 2" key="1">
    <citation type="submission" date="2011-09" db="EMBL/GenBank/DDBJ databases">
        <title>Complete sequence of chromosome of Thioflavicoccus mobilis 8321.</title>
        <authorList>
            <consortium name="US DOE Joint Genome Institute"/>
            <person name="Lucas S."/>
            <person name="Han J."/>
            <person name="Lapidus A."/>
            <person name="Cheng J.-F."/>
            <person name="Goodwin L."/>
            <person name="Pitluck S."/>
            <person name="Peters L."/>
            <person name="Ovchinnikova G."/>
            <person name="Lu M."/>
            <person name="Detter J.C."/>
            <person name="Han C."/>
            <person name="Tapia R."/>
            <person name="Land M."/>
            <person name="Hauser L."/>
            <person name="Kyrpides N."/>
            <person name="Ivanova N."/>
            <person name="Pagani I."/>
            <person name="Vogl K."/>
            <person name="Liu Z."/>
            <person name="Imhoff J."/>
            <person name="Thiel V."/>
            <person name="Frigaard N.-U."/>
            <person name="Bryant D."/>
            <person name="Woyke T."/>
        </authorList>
    </citation>
    <scope>NUCLEOTIDE SEQUENCE [LARGE SCALE GENOMIC DNA]</scope>
    <source>
        <strain evidence="1 2">8321</strain>
    </source>
</reference>
<dbReference type="Proteomes" id="UP000010816">
    <property type="component" value="Chromosome"/>
</dbReference>
<dbReference type="EMBL" id="CP003051">
    <property type="protein sequence ID" value="AGA89833.1"/>
    <property type="molecule type" value="Genomic_DNA"/>
</dbReference>
<dbReference type="HOGENOM" id="CLU_2921336_0_0_6"/>
<dbReference type="AlphaFoldDB" id="L0GST7"/>
<dbReference type="STRING" id="765912.Thimo_1017"/>
<sequence>MRTGFEVVDIDRIEGRPEYLRMTALTYLIGAVYERLVNLTPRLARFRVLLAAELRKADAGL</sequence>
<keyword evidence="2" id="KW-1185">Reference proteome</keyword>
<accession>L0GST7</accession>
<protein>
    <submittedName>
        <fullName evidence="1">Uncharacterized protein</fullName>
    </submittedName>
</protein>
<dbReference type="KEGG" id="tmb:Thimo_1017"/>
<evidence type="ECO:0000313" key="1">
    <source>
        <dbReference type="EMBL" id="AGA89833.1"/>
    </source>
</evidence>
<proteinExistence type="predicted"/>
<gene>
    <name evidence="1" type="ORF">Thimo_1017</name>
</gene>
<name>L0GST7_9GAMM</name>
<evidence type="ECO:0000313" key="2">
    <source>
        <dbReference type="Proteomes" id="UP000010816"/>
    </source>
</evidence>